<feature type="compositionally biased region" description="Low complexity" evidence="1">
    <location>
        <begin position="554"/>
        <end position="845"/>
    </location>
</feature>
<dbReference type="AlphaFoldDB" id="A0A2C9KWS1"/>
<reference evidence="2" key="1">
    <citation type="submission" date="2020-05" db="UniProtKB">
        <authorList>
            <consortium name="EnsemblMetazoa"/>
        </authorList>
    </citation>
    <scope>IDENTIFICATION</scope>
    <source>
        <strain evidence="2">BB02</strain>
    </source>
</reference>
<sequence length="902" mass="97608">MSLATLIGTLELSCTNDNWYDYFEAIQAAVYDNLVSQQYHVTVNDLDIEVLKLNVFNSSSDALQNINALELSMCFRDFSICQPEEFCYDTTFKPVCLASCDYGQYLDNGQCVSCPSGQTTLMLSAWSKDRCVDVCTRGSYYSFQSQSCMTCPDDLYWSDADKACHLCPYTIYNATSCQNGTERQLTNARINIDLDLTLVTSSCAFNHSDELQVNGDSMSTYVTKVLTTRDYDKIYRGLCLPAVSCYNLEAKIVNNQICIPDGSCTDETCSIYRTNLHLTLFYSWQYIQPSYWPRGVYHNRSAVDVLLESLYDWTEEARTQVFKLDMNARFELPYSPRVTVMDLATKSLYVSFKTKDVVFSMTTFIHKMHDKVLEFATAEEEKISQCSTTFCVDCTLVFKQDVDDVIINKVAEALIRLHDKVLDSFDSMALQGTISLYRNTQDRQSGISAINWCGVINKLSLGSRMCSSGDYCLTVGQDFALTCTQSSSTSAITTASESTTFSSTSIQASSTVSPASSSESTDYTSSRTISYFTDYTSNNDVLNSTSSYPEDNTSRSYTTDSASSVSSSSPPNYSTDSTSSADSTSSPDNSSDSSSSSYSTSSPEYSTDSTSSADSTSSPDYSSDSSSSSYSTSSPEYSTDSTSSADSTSSPNYSSDSSSSSYSTSSPEYSTDSTSSTYSTSSPNYSSDSSSSSYSTSSPEYSTDSTSSADSTSSPNYSSDSSSSSYSTSSPDYSSDSTSSAYSTSSHDYSSDSTSSAYSTSSPDYSSDSTSSAYSTSSPDYSSDSTSSAYSTSSHDYSSDSSAYSTSSPDYSSDSTSSAYSASSPDYSSDSTSSAYSTSSPDYSTEPYSTETTNSPLSNSSSDYTIQDSSISSETSYSQSSTPISTTSTSTTSIISGNSFHL</sequence>
<dbReference type="EnsemblMetazoa" id="BGLB024458-RA">
    <property type="protein sequence ID" value="BGLB024458-PA"/>
    <property type="gene ID" value="BGLB024458"/>
</dbReference>
<name>A0A2C9KWS1_BIOGL</name>
<evidence type="ECO:0000313" key="3">
    <source>
        <dbReference type="Proteomes" id="UP000076420"/>
    </source>
</evidence>
<dbReference type="VEuPathDB" id="VectorBase:BGLAX_027508"/>
<dbReference type="KEGG" id="bgt:106079275"/>
<organism evidence="2 3">
    <name type="scientific">Biomphalaria glabrata</name>
    <name type="common">Bloodfluke planorb</name>
    <name type="synonym">Freshwater snail</name>
    <dbReference type="NCBI Taxonomy" id="6526"/>
    <lineage>
        <taxon>Eukaryota</taxon>
        <taxon>Metazoa</taxon>
        <taxon>Spiralia</taxon>
        <taxon>Lophotrochozoa</taxon>
        <taxon>Mollusca</taxon>
        <taxon>Gastropoda</taxon>
        <taxon>Heterobranchia</taxon>
        <taxon>Euthyneura</taxon>
        <taxon>Panpulmonata</taxon>
        <taxon>Hygrophila</taxon>
        <taxon>Lymnaeoidea</taxon>
        <taxon>Planorbidae</taxon>
        <taxon>Biomphalaria</taxon>
    </lineage>
</organism>
<gene>
    <name evidence="2" type="primary">106079275</name>
</gene>
<dbReference type="InterPro" id="IPR009030">
    <property type="entry name" value="Growth_fac_rcpt_cys_sf"/>
</dbReference>
<feature type="compositionally biased region" description="Polar residues" evidence="1">
    <location>
        <begin position="540"/>
        <end position="551"/>
    </location>
</feature>
<evidence type="ECO:0000256" key="1">
    <source>
        <dbReference type="SAM" id="MobiDB-lite"/>
    </source>
</evidence>
<dbReference type="Proteomes" id="UP000076420">
    <property type="component" value="Unassembled WGS sequence"/>
</dbReference>
<protein>
    <recommendedName>
        <fullName evidence="4">Tyrosine-protein kinase ephrin type A/B receptor-like domain-containing protein</fullName>
    </recommendedName>
</protein>
<accession>A0A2C9KWS1</accession>
<evidence type="ECO:0008006" key="4">
    <source>
        <dbReference type="Google" id="ProtNLM"/>
    </source>
</evidence>
<feature type="compositionally biased region" description="Polar residues" evidence="1">
    <location>
        <begin position="846"/>
        <end position="864"/>
    </location>
</feature>
<proteinExistence type="predicted"/>
<dbReference type="VEuPathDB" id="VectorBase:BGLAX_028137"/>
<evidence type="ECO:0000313" key="2">
    <source>
        <dbReference type="EnsemblMetazoa" id="BGLB024458-PA"/>
    </source>
</evidence>
<feature type="compositionally biased region" description="Low complexity" evidence="1">
    <location>
        <begin position="865"/>
        <end position="896"/>
    </location>
</feature>
<dbReference type="STRING" id="6526.A0A2C9KWS1"/>
<feature type="region of interest" description="Disordered" evidence="1">
    <location>
        <begin position="540"/>
        <end position="902"/>
    </location>
</feature>
<dbReference type="OrthoDB" id="10613107at2759"/>
<dbReference type="SUPFAM" id="SSF57184">
    <property type="entry name" value="Growth factor receptor domain"/>
    <property type="match status" value="1"/>
</dbReference>
<dbReference type="VEuPathDB" id="VectorBase:BGLB024458"/>